<dbReference type="Pfam" id="PF19258">
    <property type="entry name" value="KxYKxGKxW_sig"/>
    <property type="match status" value="1"/>
</dbReference>
<evidence type="ECO:0008006" key="6">
    <source>
        <dbReference type="Google" id="ProtNLM"/>
    </source>
</evidence>
<sequence>MRFNQLKANSNSIVRKKLYKKGKVWLVASMLSFAGVLMLSSVPVKATVTNDSTQQTDTTTVNDDQSSNQNETTSITKTLAVSSNLGDINISVSGQKGTTVEVSAPTKTGYTITSDPTITVQISADGSLSTNDSIVYVANTDSNTEKETDSVDSTQSQSEDSTNTQAEDSYIYTGDNVKQNDDGSYSASVTYQGQTYDVDGKIGDTIRKTDSSGNAVTINIKATKQQKFTDPANSNLINMSNTTAVYDQYGRQTSQILSGNKFVDAQMTDYEGNIFYNISDNADQWIKQGTGVEFTGEGTLSSEVVTIPIFIINDPKLYNGKYESVTEEYNADTGEVTGSVVVHSDYYDKDLTYSYTGKPGETVKATLDGNDSSMITPNVYVDIQASNPESSTGKVGTALNPGDTVTLAGPASHVYDLYNADGTKVDLGLAGDSTWATDSYIYIDGVPCYRVSEDEWVKQSDGVTYNGTVKPVDNTVYTATPYVEPLIVGDVSIDSNLDKKVVKEISGYAGNDVTVNVPDVSGYTKDKDSITAHINDDGTITTDESVTYTKINSGNNGGSDSGIQLDFIKKSQNVSTFVGKGNVTLYKLSGTKFTPVINRALAEQTDWYSDQYVNLDGMTYFRVATNEWVKISNVYRYKDLNTIVNTKNQTSRLLNDEGVLVMNRALGPRTSWLVDRIGYLGDDDNPTGFYRVATNEFLNTSDTLQ</sequence>
<evidence type="ECO:0000256" key="3">
    <source>
        <dbReference type="SAM" id="SignalP"/>
    </source>
</evidence>
<evidence type="ECO:0000256" key="2">
    <source>
        <dbReference type="SAM" id="MobiDB-lite"/>
    </source>
</evidence>
<dbReference type="PATRIC" id="fig|1423770.3.peg.620"/>
<feature type="signal peptide" evidence="3">
    <location>
        <begin position="1"/>
        <end position="46"/>
    </location>
</feature>
<evidence type="ECO:0000256" key="1">
    <source>
        <dbReference type="ARBA" id="ARBA00022729"/>
    </source>
</evidence>
<protein>
    <recommendedName>
        <fullName evidence="6">Surface layer protein A domain-containing protein</fullName>
    </recommendedName>
</protein>
<evidence type="ECO:0000313" key="4">
    <source>
        <dbReference type="EMBL" id="KRL43658.1"/>
    </source>
</evidence>
<comment type="caution">
    <text evidence="4">The sequence shown here is derived from an EMBL/GenBank/DDBJ whole genome shotgun (WGS) entry which is preliminary data.</text>
</comment>
<keyword evidence="5" id="KW-1185">Reference proteome</keyword>
<dbReference type="RefSeq" id="WP_057888150.1">
    <property type="nucleotide sequence ID" value="NZ_AZEZ01000073.1"/>
</dbReference>
<name>A0A0R1QN72_9LACO</name>
<reference evidence="4 5" key="1">
    <citation type="journal article" date="2015" name="Genome Announc.">
        <title>Expanding the biotechnology potential of lactobacilli through comparative genomics of 213 strains and associated genera.</title>
        <authorList>
            <person name="Sun Z."/>
            <person name="Harris H.M."/>
            <person name="McCann A."/>
            <person name="Guo C."/>
            <person name="Argimon S."/>
            <person name="Zhang W."/>
            <person name="Yang X."/>
            <person name="Jeffery I.B."/>
            <person name="Cooney J.C."/>
            <person name="Kagawa T.F."/>
            <person name="Liu W."/>
            <person name="Song Y."/>
            <person name="Salvetti E."/>
            <person name="Wrobel A."/>
            <person name="Rasinkangas P."/>
            <person name="Parkhill J."/>
            <person name="Rea M.C."/>
            <person name="O'Sullivan O."/>
            <person name="Ritari J."/>
            <person name="Douillard F.P."/>
            <person name="Paul Ross R."/>
            <person name="Yang R."/>
            <person name="Briner A.E."/>
            <person name="Felis G.E."/>
            <person name="de Vos W.M."/>
            <person name="Barrangou R."/>
            <person name="Klaenhammer T.R."/>
            <person name="Caufield P.W."/>
            <person name="Cui Y."/>
            <person name="Zhang H."/>
            <person name="O'Toole P.W."/>
        </authorList>
    </citation>
    <scope>NUCLEOTIDE SEQUENCE [LARGE SCALE GENOMIC DNA]</scope>
    <source>
        <strain evidence="4 5">DSM 14500</strain>
    </source>
</reference>
<keyword evidence="1 3" id="KW-0732">Signal</keyword>
<accession>A0A0R1QN72</accession>
<organism evidence="4 5">
    <name type="scientific">Companilactobacillus mindensis DSM 14500</name>
    <dbReference type="NCBI Taxonomy" id="1423770"/>
    <lineage>
        <taxon>Bacteria</taxon>
        <taxon>Bacillati</taxon>
        <taxon>Bacillota</taxon>
        <taxon>Bacilli</taxon>
        <taxon>Lactobacillales</taxon>
        <taxon>Lactobacillaceae</taxon>
        <taxon>Companilactobacillus</taxon>
    </lineage>
</organism>
<dbReference type="OrthoDB" id="2328867at2"/>
<evidence type="ECO:0000313" key="5">
    <source>
        <dbReference type="Proteomes" id="UP000050872"/>
    </source>
</evidence>
<proteinExistence type="predicted"/>
<dbReference type="Proteomes" id="UP000050872">
    <property type="component" value="Unassembled WGS sequence"/>
</dbReference>
<feature type="compositionally biased region" description="Polar residues" evidence="2">
    <location>
        <begin position="151"/>
        <end position="167"/>
    </location>
</feature>
<dbReference type="InterPro" id="IPR022263">
    <property type="entry name" value="KxYKxGKxW"/>
</dbReference>
<feature type="region of interest" description="Disordered" evidence="2">
    <location>
        <begin position="50"/>
        <end position="72"/>
    </location>
</feature>
<dbReference type="AlphaFoldDB" id="A0A0R1QN72"/>
<feature type="chain" id="PRO_5006409483" description="Surface layer protein A domain-containing protein" evidence="3">
    <location>
        <begin position="47"/>
        <end position="705"/>
    </location>
</feature>
<dbReference type="EMBL" id="AZEZ01000073">
    <property type="protein sequence ID" value="KRL43658.1"/>
    <property type="molecule type" value="Genomic_DNA"/>
</dbReference>
<feature type="region of interest" description="Disordered" evidence="2">
    <location>
        <begin position="140"/>
        <end position="170"/>
    </location>
</feature>
<feature type="compositionally biased region" description="Low complexity" evidence="2">
    <location>
        <begin position="50"/>
        <end position="68"/>
    </location>
</feature>
<dbReference type="NCBIfam" id="TIGR03715">
    <property type="entry name" value="KxYKxGKxW"/>
    <property type="match status" value="1"/>
</dbReference>
<gene>
    <name evidence="4" type="ORF">FD29_GL000609</name>
</gene>